<dbReference type="InterPro" id="IPR030373">
    <property type="entry name" value="PABS_CS"/>
</dbReference>
<dbReference type="HAMAP" id="MF_00464">
    <property type="entry name" value="AdoMetDC_1"/>
    <property type="match status" value="1"/>
</dbReference>
<evidence type="ECO:0000259" key="15">
    <source>
        <dbReference type="PROSITE" id="PS51006"/>
    </source>
</evidence>
<dbReference type="InterPro" id="IPR003826">
    <property type="entry name" value="AdoMetDC_fam_prok"/>
</dbReference>
<comment type="similarity">
    <text evidence="1 12">Belongs to the spermidine/spermine synthase family.</text>
</comment>
<feature type="domain" description="PABS" evidence="15">
    <location>
        <begin position="149"/>
        <end position="379"/>
    </location>
</feature>
<dbReference type="AlphaFoldDB" id="A0A372LIK9"/>
<organism evidence="16 17">
    <name type="scientific">Peribacillus saganii</name>
    <dbReference type="NCBI Taxonomy" id="2303992"/>
    <lineage>
        <taxon>Bacteria</taxon>
        <taxon>Bacillati</taxon>
        <taxon>Bacillota</taxon>
        <taxon>Bacilli</taxon>
        <taxon>Bacillales</taxon>
        <taxon>Bacillaceae</taxon>
        <taxon>Peribacillus</taxon>
    </lineage>
</organism>
<dbReference type="UniPathway" id="UPA00248">
    <property type="reaction ID" value="UER00314"/>
</dbReference>
<feature type="binding site" evidence="12">
    <location>
        <position position="248"/>
    </location>
    <ligand>
        <name>S-methyl-5'-thioadenosine</name>
        <dbReference type="ChEBI" id="CHEBI:17509"/>
    </ligand>
</feature>
<evidence type="ECO:0000256" key="12">
    <source>
        <dbReference type="HAMAP-Rule" id="MF_00198"/>
    </source>
</evidence>
<comment type="subunit">
    <text evidence="13">Heterotetramer of two alpha and two beta chains arranged as a dimer of alpha/beta heterodimers.</text>
</comment>
<dbReference type="InterPro" id="IPR030374">
    <property type="entry name" value="PABS"/>
</dbReference>
<dbReference type="RefSeq" id="WP_117328073.1">
    <property type="nucleotide sequence ID" value="NZ_QVTE01000052.1"/>
</dbReference>
<comment type="caution">
    <text evidence="13">Lacks conserved residue(s) required for the propagation of feature annotation.</text>
</comment>
<dbReference type="EC" id="4.1.1.50" evidence="13"/>
<gene>
    <name evidence="16" type="primary">speD</name>
    <name evidence="12" type="synonym">speE</name>
    <name evidence="13" type="synonym">speH</name>
    <name evidence="16" type="ORF">D0469_17780</name>
</gene>
<keyword evidence="3 13" id="KW-0949">S-adenosyl-L-methionine</keyword>
<evidence type="ECO:0000256" key="6">
    <source>
        <dbReference type="ARBA" id="ARBA00023066"/>
    </source>
</evidence>
<evidence type="ECO:0000313" key="16">
    <source>
        <dbReference type="EMBL" id="RFU66186.1"/>
    </source>
</evidence>
<evidence type="ECO:0000256" key="11">
    <source>
        <dbReference type="ARBA" id="ARBA00023317"/>
    </source>
</evidence>
<keyword evidence="17" id="KW-1185">Reference proteome</keyword>
<reference evidence="16 17" key="1">
    <citation type="submission" date="2018-08" db="EMBL/GenBank/DDBJ databases">
        <title>Bacillus chawlae sp. nov., Bacillus glennii sp. nov., and Bacillus saganii sp. nov. Isolated from the Vehicle Assembly Building at Kennedy Space Center where the Viking Spacecraft were Assembled.</title>
        <authorList>
            <person name="Seuylemezian A."/>
            <person name="Vaishampayan P."/>
        </authorList>
    </citation>
    <scope>NUCLEOTIDE SEQUENCE [LARGE SCALE GENOMIC DNA]</scope>
    <source>
        <strain evidence="16 17">V47-23a</strain>
    </source>
</reference>
<dbReference type="InterPro" id="IPR016067">
    <property type="entry name" value="S-AdoMet_deCO2ase_core"/>
</dbReference>
<feature type="binding site" evidence="12">
    <location>
        <position position="228"/>
    </location>
    <ligand>
        <name>spermidine</name>
        <dbReference type="ChEBI" id="CHEBI:57834"/>
    </ligand>
</feature>
<name>A0A372LIK9_9BACI</name>
<dbReference type="PANTHER" id="PTHR43317">
    <property type="entry name" value="THERMOSPERMINE SYNTHASE ACAULIS5"/>
    <property type="match status" value="1"/>
</dbReference>
<dbReference type="HAMAP" id="MF_00198">
    <property type="entry name" value="Spermidine_synth"/>
    <property type="match status" value="1"/>
</dbReference>
<dbReference type="UniPathway" id="UPA00331">
    <property type="reaction ID" value="UER00451"/>
</dbReference>
<keyword evidence="5 13" id="KW-0068">Autocatalytic cleavage</keyword>
<dbReference type="Pfam" id="PF02675">
    <property type="entry name" value="AdoMet_dc"/>
    <property type="match status" value="1"/>
</dbReference>
<evidence type="ECO:0000256" key="1">
    <source>
        <dbReference type="ARBA" id="ARBA00007867"/>
    </source>
</evidence>
<keyword evidence="7 13" id="KW-0620">Polyamine biosynthesis</keyword>
<keyword evidence="8 13" id="KW-0865">Zymogen</keyword>
<dbReference type="InterPro" id="IPR029063">
    <property type="entry name" value="SAM-dependent_MTases_sf"/>
</dbReference>
<feature type="active site" description="Proton acceptor" evidence="12 14">
    <location>
        <position position="300"/>
    </location>
</feature>
<sequence>MDTKGQHLIIDAYGCQADILNDEGRLKDLLIKAVNDVGMEILSVYFHSFTPQGVTGVIVLSTSHFSIHTWPEHQYAAFDLYTCGSQELWPALNEILIQMQAENARVYEVARGDGSGKLPVMRRINFKDAGAETSQESRELFQLRDDRGNEWDMKALREMLYGKHTIHYHGSSPFQDIVLVEGNDLRLYLNQELQFSSLDERHYHEALVYPAMETAASTERVLILGGGDGLALREVLKYPDVKHVDLVDIDPVMIELSKTNPALLAQNNRSFHDSRVTAHVEDAIKYIASCKDRYDVIIIDFPDPVDENISTLYTKELFKDIADLLSKEGALVCQSNSPEDAPVAFWSVGETLSTTGLNTLAYVVVVPSFGLWGFHLATREKMAEKFPEISVPHQALPANMNHLLMIPESIMEEREDAIVNSKSNLQLHEIYQQEIENWD</sequence>
<dbReference type="GO" id="GO:0008295">
    <property type="term" value="P:spermidine biosynthetic process"/>
    <property type="evidence" value="ECO:0007669"/>
    <property type="project" value="UniProtKB-UniRule"/>
</dbReference>
<keyword evidence="10 13" id="KW-0704">Schiff base</keyword>
<feature type="chain" id="PRO_5023259469" description="S-adenosylmethionine decarboxylase beta chain" evidence="13">
    <location>
        <begin position="1"/>
        <end position="62"/>
    </location>
</feature>
<comment type="pathway">
    <text evidence="13">Amine and polyamine biosynthesis; S-adenosylmethioninamine biosynthesis; S-adenosylmethioninamine from S-adenosyl-L-methionine: step 1/1.</text>
</comment>
<dbReference type="PROSITE" id="PS51006">
    <property type="entry name" value="PABS_2"/>
    <property type="match status" value="1"/>
</dbReference>
<dbReference type="Pfam" id="PF01564">
    <property type="entry name" value="Spermine_synth"/>
    <property type="match status" value="1"/>
</dbReference>
<evidence type="ECO:0000256" key="8">
    <source>
        <dbReference type="ARBA" id="ARBA00023145"/>
    </source>
</evidence>
<dbReference type="SUPFAM" id="SSF53335">
    <property type="entry name" value="S-adenosyl-L-methionine-dependent methyltransferases"/>
    <property type="match status" value="1"/>
</dbReference>
<protein>
    <recommendedName>
        <fullName evidence="13">S-adenosylmethionine decarboxylase proenzyme</fullName>
        <shortName evidence="13">AdoMetDC</shortName>
        <shortName evidence="13">SAMDC</shortName>
        <ecNumber evidence="13">4.1.1.50</ecNumber>
    </recommendedName>
    <component>
        <recommendedName>
            <fullName evidence="13">S-adenosylmethionine decarboxylase beta chain</fullName>
        </recommendedName>
    </component>
    <component>
        <recommendedName>
            <fullName evidence="13">S-adenosylmethionine decarboxylase alpha chain</fullName>
        </recommendedName>
    </component>
</protein>
<evidence type="ECO:0000256" key="4">
    <source>
        <dbReference type="ARBA" id="ARBA00022793"/>
    </source>
</evidence>
<dbReference type="EMBL" id="QVTE01000052">
    <property type="protein sequence ID" value="RFU66186.1"/>
    <property type="molecule type" value="Genomic_DNA"/>
</dbReference>
<evidence type="ECO:0000256" key="5">
    <source>
        <dbReference type="ARBA" id="ARBA00022813"/>
    </source>
</evidence>
<dbReference type="GO" id="GO:0004766">
    <property type="term" value="F:spermidine synthase activity"/>
    <property type="evidence" value="ECO:0007669"/>
    <property type="project" value="UniProtKB-UniRule"/>
</dbReference>
<dbReference type="Gene3D" id="3.30.360.110">
    <property type="entry name" value="S-adenosylmethionine decarboxylase domain"/>
    <property type="match status" value="1"/>
</dbReference>
<feature type="chain" id="PRO_5023259470" description="S-adenosylmethionine decarboxylase alpha chain" evidence="13">
    <location>
        <begin position="63"/>
        <end position="439"/>
    </location>
</feature>
<comment type="function">
    <text evidence="12">Catalyzes the irreversible transfer of a propylamine group from the amino donor S-adenosylmethioninamine (decarboxy-AdoMet) to putrescine (1,4-diaminobutane) to yield spermidine.</text>
</comment>
<comment type="PTM">
    <text evidence="13">Is synthesized initially as an inactive proenzyme. Formation of the active enzyme involves a self-maturation process in which the active site pyruvoyl group is generated from an internal serine residue via an autocatalytic post-translational modification. Two non-identical subunits are generated from the proenzyme in this reaction, and the pyruvate is formed at the N-terminus of the alpha chain, which is derived from the carboxyl end of the proenzyme. The post-translation cleavage follows an unusual pathway, termed non-hydrolytic serinolysis, in which the side chain hydroxyl group of the serine supplies its oxygen atom to form the C-terminus of the beta chain, while the remainder of the serine residue undergoes an oxidative deamination to produce ammonia and the pyruvoyl group blocking the N-terminus of the alpha chain.</text>
</comment>
<evidence type="ECO:0000256" key="7">
    <source>
        <dbReference type="ARBA" id="ARBA00023115"/>
    </source>
</evidence>
<dbReference type="Proteomes" id="UP000264541">
    <property type="component" value="Unassembled WGS sequence"/>
</dbReference>
<comment type="subunit">
    <text evidence="12">Homodimer or homotetramer.</text>
</comment>
<feature type="active site" description="Proton acceptor; for processing activity" evidence="13">
    <location>
        <position position="68"/>
    </location>
</feature>
<keyword evidence="2 12" id="KW-0808">Transferase</keyword>
<keyword evidence="4 13" id="KW-0210">Decarboxylase</keyword>
<dbReference type="PANTHER" id="PTHR43317:SF1">
    <property type="entry name" value="THERMOSPERMINE SYNTHASE ACAULIS5"/>
    <property type="match status" value="1"/>
</dbReference>
<dbReference type="SUPFAM" id="SSF56276">
    <property type="entry name" value="S-adenosylmethionine decarboxylase"/>
    <property type="match status" value="1"/>
</dbReference>
<evidence type="ECO:0000256" key="3">
    <source>
        <dbReference type="ARBA" id="ARBA00022691"/>
    </source>
</evidence>
<proteinExistence type="inferred from homology"/>
<evidence type="ECO:0000256" key="14">
    <source>
        <dbReference type="PROSITE-ProRule" id="PRU00354"/>
    </source>
</evidence>
<evidence type="ECO:0000256" key="10">
    <source>
        <dbReference type="ARBA" id="ARBA00023270"/>
    </source>
</evidence>
<comment type="pathway">
    <text evidence="12">Amine and polyamine biosynthesis; spermidine biosynthesis; spermidine from putrescine: step 1/1.</text>
</comment>
<feature type="binding site" evidence="12">
    <location>
        <begin position="282"/>
        <end position="283"/>
    </location>
    <ligand>
        <name>S-methyl-5'-thioadenosine</name>
        <dbReference type="ChEBI" id="CHEBI:17509"/>
    </ligand>
</feature>
<dbReference type="CDD" id="cd02440">
    <property type="entry name" value="AdoMet_MTases"/>
    <property type="match status" value="1"/>
</dbReference>
<dbReference type="Gene3D" id="3.30.160.750">
    <property type="match status" value="1"/>
</dbReference>
<comment type="function">
    <text evidence="13">Catalyzes the decarboxylation of S-adenosylmethionine to S-adenosylmethioninamine (dcAdoMet), the propylamine donor required for the synthesis of the polyamines spermine and spermidine from the diamine putrescine.</text>
</comment>
<keyword evidence="6 13" id="KW-0745">Spermidine biosynthesis</keyword>
<dbReference type="InterPro" id="IPR017716">
    <property type="entry name" value="S-AdoMet_deCOase_pro-enz"/>
</dbReference>
<keyword evidence="9 13" id="KW-0456">Lyase</keyword>
<dbReference type="InterPro" id="IPR042286">
    <property type="entry name" value="AdoMetDC_C"/>
</dbReference>
<feature type="active site" description="Proton donor; for catalytic activity" evidence="13">
    <location>
        <position position="83"/>
    </location>
</feature>
<feature type="binding site" evidence="12">
    <location>
        <position position="204"/>
    </location>
    <ligand>
        <name>spermidine</name>
        <dbReference type="ChEBI" id="CHEBI:57834"/>
    </ligand>
</feature>
<evidence type="ECO:0000256" key="2">
    <source>
        <dbReference type="ARBA" id="ARBA00022679"/>
    </source>
</evidence>
<feature type="active site" description="Schiff-base intermediate with substrate; via pyruvic acid" evidence="13">
    <location>
        <position position="63"/>
    </location>
</feature>
<dbReference type="Gene3D" id="3.40.50.150">
    <property type="entry name" value="Vaccinia Virus protein VP39"/>
    <property type="match status" value="1"/>
</dbReference>
<comment type="caution">
    <text evidence="16">The sequence shown here is derived from an EMBL/GenBank/DDBJ whole genome shotgun (WGS) entry which is preliminary data.</text>
</comment>
<evidence type="ECO:0000256" key="9">
    <source>
        <dbReference type="ARBA" id="ARBA00023239"/>
    </source>
</evidence>
<dbReference type="GO" id="GO:0010487">
    <property type="term" value="F:thermospermine synthase activity"/>
    <property type="evidence" value="ECO:0007669"/>
    <property type="project" value="UniProtKB-ARBA"/>
</dbReference>
<accession>A0A372LIK9</accession>
<dbReference type="PROSITE" id="PS01330">
    <property type="entry name" value="PABS_1"/>
    <property type="match status" value="1"/>
</dbReference>
<comment type="similarity">
    <text evidence="13">Belongs to the prokaryotic AdoMetDC family. Type 1 subfamily.</text>
</comment>
<keyword evidence="11 13" id="KW-0670">Pyruvate</keyword>
<evidence type="ECO:0000256" key="13">
    <source>
        <dbReference type="HAMAP-Rule" id="MF_00464"/>
    </source>
</evidence>
<feature type="binding site" evidence="12">
    <location>
        <position position="175"/>
    </location>
    <ligand>
        <name>S-methyl-5'-thioadenosine</name>
        <dbReference type="ChEBI" id="CHEBI:17509"/>
    </ligand>
</feature>
<dbReference type="InterPro" id="IPR042284">
    <property type="entry name" value="AdoMetDC_N"/>
</dbReference>
<evidence type="ECO:0000313" key="17">
    <source>
        <dbReference type="Proteomes" id="UP000264541"/>
    </source>
</evidence>
<dbReference type="InterPro" id="IPR001045">
    <property type="entry name" value="Spermi_synthase"/>
</dbReference>
<dbReference type="NCBIfam" id="TIGR03330">
    <property type="entry name" value="SAM_DCase_Bsu"/>
    <property type="match status" value="1"/>
</dbReference>
<comment type="cofactor">
    <cofactor evidence="13">
        <name>pyruvate</name>
        <dbReference type="ChEBI" id="CHEBI:15361"/>
    </cofactor>
    <text evidence="13">Binds 1 pyruvoyl group covalently per subunit.</text>
</comment>
<dbReference type="GO" id="GO:0004014">
    <property type="term" value="F:adenosylmethionine decarboxylase activity"/>
    <property type="evidence" value="ECO:0007669"/>
    <property type="project" value="UniProtKB-UniRule"/>
</dbReference>
<feature type="modified residue" description="Pyruvic acid (Ser); by autocatalysis" evidence="13">
    <location>
        <position position="63"/>
    </location>
</feature>
<dbReference type="OrthoDB" id="9793120at2"/>
<comment type="catalytic activity">
    <reaction evidence="13">
        <text>S-adenosyl-L-methionine + H(+) = S-adenosyl 3-(methylsulfanyl)propylamine + CO2</text>
        <dbReference type="Rhea" id="RHEA:15981"/>
        <dbReference type="ChEBI" id="CHEBI:15378"/>
        <dbReference type="ChEBI" id="CHEBI:16526"/>
        <dbReference type="ChEBI" id="CHEBI:57443"/>
        <dbReference type="ChEBI" id="CHEBI:59789"/>
        <dbReference type="EC" id="4.1.1.50"/>
    </reaction>
</comment>
<comment type="catalytic activity">
    <reaction evidence="12">
        <text>S-adenosyl 3-(methylsulfanyl)propylamine + putrescine = S-methyl-5'-thioadenosine + spermidine + H(+)</text>
        <dbReference type="Rhea" id="RHEA:12721"/>
        <dbReference type="ChEBI" id="CHEBI:15378"/>
        <dbReference type="ChEBI" id="CHEBI:17509"/>
        <dbReference type="ChEBI" id="CHEBI:57443"/>
        <dbReference type="ChEBI" id="CHEBI:57834"/>
        <dbReference type="ChEBI" id="CHEBI:326268"/>
        <dbReference type="EC" id="2.5.1.16"/>
    </reaction>
</comment>